<name>A0ABT0WI54_9BACI</name>
<dbReference type="Proteomes" id="UP001523262">
    <property type="component" value="Unassembled WGS sequence"/>
</dbReference>
<evidence type="ECO:0000313" key="2">
    <source>
        <dbReference type="EMBL" id="MCM2534757.1"/>
    </source>
</evidence>
<proteinExistence type="predicted"/>
<feature type="signal peptide" evidence="1">
    <location>
        <begin position="1"/>
        <end position="27"/>
    </location>
</feature>
<sequence length="189" mass="20513">MRKFAITGSIALGIALTVVGITTYASNQTQTVTGARYNSVYTSTSASINPPATLPAQVQTHQDQDKLKGYGMTLNAHAKDAKIDAQTAIQKAGQAFPEWAGKAKGTIVEHQLVTNEKFRGFSAQALQKNPELAKKGYMDHADVYIVTYTGMSVPSHVPYNFKGEVPIHTEYNVVIDAKTGEPLMGFSYR</sequence>
<reference evidence="2 3" key="1">
    <citation type="submission" date="2022-06" db="EMBL/GenBank/DDBJ databases">
        <authorList>
            <person name="Jeon C.O."/>
        </authorList>
    </citation>
    <scope>NUCLEOTIDE SEQUENCE [LARGE SCALE GENOMIC DNA]</scope>
    <source>
        <strain evidence="2 3">KCTC 13943</strain>
    </source>
</reference>
<comment type="caution">
    <text evidence="2">The sequence shown here is derived from an EMBL/GenBank/DDBJ whole genome shotgun (WGS) entry which is preliminary data.</text>
</comment>
<evidence type="ECO:0000313" key="3">
    <source>
        <dbReference type="Proteomes" id="UP001523262"/>
    </source>
</evidence>
<gene>
    <name evidence="2" type="ORF">NDK43_23455</name>
</gene>
<evidence type="ECO:0000256" key="1">
    <source>
        <dbReference type="SAM" id="SignalP"/>
    </source>
</evidence>
<dbReference type="EMBL" id="JAMQCR010000002">
    <property type="protein sequence ID" value="MCM2534757.1"/>
    <property type="molecule type" value="Genomic_DNA"/>
</dbReference>
<accession>A0ABT0WI54</accession>
<organism evidence="2 3">
    <name type="scientific">Neobacillus pocheonensis</name>
    <dbReference type="NCBI Taxonomy" id="363869"/>
    <lineage>
        <taxon>Bacteria</taxon>
        <taxon>Bacillati</taxon>
        <taxon>Bacillota</taxon>
        <taxon>Bacilli</taxon>
        <taxon>Bacillales</taxon>
        <taxon>Bacillaceae</taxon>
        <taxon>Neobacillus</taxon>
    </lineage>
</organism>
<keyword evidence="1" id="KW-0732">Signal</keyword>
<feature type="chain" id="PRO_5046427955" evidence="1">
    <location>
        <begin position="28"/>
        <end position="189"/>
    </location>
</feature>
<protein>
    <submittedName>
        <fullName evidence="2">Uncharacterized protein</fullName>
    </submittedName>
</protein>
<keyword evidence="3" id="KW-1185">Reference proteome</keyword>